<dbReference type="PANTHER" id="PTHR43877">
    <property type="entry name" value="AMINOALKYLPHOSPHONATE N-ACETYLTRANSFERASE-RELATED-RELATED"/>
    <property type="match status" value="1"/>
</dbReference>
<dbReference type="InterPro" id="IPR000182">
    <property type="entry name" value="GNAT_dom"/>
</dbReference>
<proteinExistence type="predicted"/>
<dbReference type="Gene3D" id="3.40.630.30">
    <property type="match status" value="1"/>
</dbReference>
<sequence>MDVMIREIQPDDNPYIAAVIRTVFEELDAPKTGTAYADTSLDNLFKNYNKPNSVYYIAQQSNGQIAGGAGIAPLDNGPDGVCELQKMYFLKTIRSTGTGAAMIQKCLQAAKSFGFTQCYLETLTDMHAAQKLYVKSGFTYLNAPLGNTGHSSCPVWMIKELV</sequence>
<dbReference type="RefSeq" id="WP_408085037.1">
    <property type="nucleotide sequence ID" value="NZ_JBELPZ010000009.1"/>
</dbReference>
<keyword evidence="2" id="KW-0012">Acyltransferase</keyword>
<comment type="caution">
    <text evidence="4">The sequence shown here is derived from an EMBL/GenBank/DDBJ whole genome shotgun (WGS) entry which is preliminary data.</text>
</comment>
<name>A0ABW8YWS3_9FLAO</name>
<evidence type="ECO:0000259" key="3">
    <source>
        <dbReference type="PROSITE" id="PS51186"/>
    </source>
</evidence>
<keyword evidence="1" id="KW-0808">Transferase</keyword>
<feature type="domain" description="N-acetyltransferase" evidence="3">
    <location>
        <begin position="3"/>
        <end position="162"/>
    </location>
</feature>
<dbReference type="SUPFAM" id="SSF55729">
    <property type="entry name" value="Acyl-CoA N-acyltransferases (Nat)"/>
    <property type="match status" value="1"/>
</dbReference>
<accession>A0ABW8YWS3</accession>
<evidence type="ECO:0000313" key="4">
    <source>
        <dbReference type="EMBL" id="MFL9844781.1"/>
    </source>
</evidence>
<dbReference type="PANTHER" id="PTHR43877:SF2">
    <property type="entry name" value="AMINOALKYLPHOSPHONATE N-ACETYLTRANSFERASE-RELATED"/>
    <property type="match status" value="1"/>
</dbReference>
<dbReference type="InterPro" id="IPR016181">
    <property type="entry name" value="Acyl_CoA_acyltransferase"/>
</dbReference>
<dbReference type="InterPro" id="IPR050832">
    <property type="entry name" value="Bact_Acetyltransf"/>
</dbReference>
<evidence type="ECO:0000256" key="1">
    <source>
        <dbReference type="ARBA" id="ARBA00022679"/>
    </source>
</evidence>
<dbReference type="EMBL" id="JBELPZ010000009">
    <property type="protein sequence ID" value="MFL9844781.1"/>
    <property type="molecule type" value="Genomic_DNA"/>
</dbReference>
<gene>
    <name evidence="4" type="ORF">ABS766_10170</name>
</gene>
<protein>
    <submittedName>
        <fullName evidence="4">GNAT family N-acetyltransferase</fullName>
    </submittedName>
</protein>
<evidence type="ECO:0000256" key="2">
    <source>
        <dbReference type="ARBA" id="ARBA00023315"/>
    </source>
</evidence>
<dbReference type="Proteomes" id="UP001629156">
    <property type="component" value="Unassembled WGS sequence"/>
</dbReference>
<dbReference type="Pfam" id="PF00583">
    <property type="entry name" value="Acetyltransf_1"/>
    <property type="match status" value="1"/>
</dbReference>
<reference evidence="4 5" key="1">
    <citation type="submission" date="2024-06" db="EMBL/GenBank/DDBJ databases">
        <authorList>
            <person name="Kaempfer P."/>
            <person name="Viver T."/>
        </authorList>
    </citation>
    <scope>NUCLEOTIDE SEQUENCE [LARGE SCALE GENOMIC DNA]</scope>
    <source>
        <strain evidence="4 5">ST-119</strain>
    </source>
</reference>
<evidence type="ECO:0000313" key="5">
    <source>
        <dbReference type="Proteomes" id="UP001629156"/>
    </source>
</evidence>
<organism evidence="4 5">
    <name type="scientific">Flavobacterium rhizosphaerae</name>
    <dbReference type="NCBI Taxonomy" id="3163298"/>
    <lineage>
        <taxon>Bacteria</taxon>
        <taxon>Pseudomonadati</taxon>
        <taxon>Bacteroidota</taxon>
        <taxon>Flavobacteriia</taxon>
        <taxon>Flavobacteriales</taxon>
        <taxon>Flavobacteriaceae</taxon>
        <taxon>Flavobacterium</taxon>
    </lineage>
</organism>
<keyword evidence="5" id="KW-1185">Reference proteome</keyword>
<dbReference type="PROSITE" id="PS51186">
    <property type="entry name" value="GNAT"/>
    <property type="match status" value="1"/>
</dbReference>